<accession>A0ACB8X4R5</accession>
<protein>
    <submittedName>
        <fullName evidence="1">Uncharacterized protein</fullName>
    </submittedName>
</protein>
<gene>
    <name evidence="1" type="ORF">L3Q82_021502</name>
</gene>
<proteinExistence type="predicted"/>
<dbReference type="Proteomes" id="UP000831701">
    <property type="component" value="Chromosome 3"/>
</dbReference>
<organism evidence="1 2">
    <name type="scientific">Scortum barcoo</name>
    <name type="common">barcoo grunter</name>
    <dbReference type="NCBI Taxonomy" id="214431"/>
    <lineage>
        <taxon>Eukaryota</taxon>
        <taxon>Metazoa</taxon>
        <taxon>Chordata</taxon>
        <taxon>Craniata</taxon>
        <taxon>Vertebrata</taxon>
        <taxon>Euteleostomi</taxon>
        <taxon>Actinopterygii</taxon>
        <taxon>Neopterygii</taxon>
        <taxon>Teleostei</taxon>
        <taxon>Neoteleostei</taxon>
        <taxon>Acanthomorphata</taxon>
        <taxon>Eupercaria</taxon>
        <taxon>Centrarchiformes</taxon>
        <taxon>Terapontoidei</taxon>
        <taxon>Terapontidae</taxon>
        <taxon>Scortum</taxon>
    </lineage>
</organism>
<evidence type="ECO:0000313" key="2">
    <source>
        <dbReference type="Proteomes" id="UP000831701"/>
    </source>
</evidence>
<evidence type="ECO:0000313" key="1">
    <source>
        <dbReference type="EMBL" id="KAI3374971.1"/>
    </source>
</evidence>
<dbReference type="EMBL" id="CM041533">
    <property type="protein sequence ID" value="KAI3374971.1"/>
    <property type="molecule type" value="Genomic_DNA"/>
</dbReference>
<comment type="caution">
    <text evidence="1">The sequence shown here is derived from an EMBL/GenBank/DDBJ whole genome shotgun (WGS) entry which is preliminary data.</text>
</comment>
<sequence length="1452" mass="160983">LHTFTHTHSSHQHITMPVQAPQWTEFLLCPICTQTFEETVRRPISLGCGHTVCKMCLNKLHRKACPFDQTAISTDIEQLPVNTALLQLVGGQVPKAQPVALITSPEDSQHYEEARQCVEELALYLKPLSNTRGVGLSSTAQSMLSRPMQRKLVTLVHCQLVEEEGRVRAMRAARSLGERTVTELILQHQNPQQLSSNLWAAVRARGCQFLGPVQRLEPRFPQASKTSIGHVVQLLYRASCFKVTKRDEDSSLMQLKEEFRTYEALRREHDSQIVQIAMEGGLRIAPDQWSSLLYGDQSHKSHMQSIIDKLQTPASFAQSVQELTIALQRTGDPANLNRLRPHLELLANIDPSPDAPPPTWEQLEKGLVAVKTVVHGLVDFIQNHSKKGADPQQPPQHSKYKTYMCRDMKQKGGCPRGASCTFAHSQEELEKYRKMNKRLAARLPGPGGLLPDDVLPLDVAVTRKPSPLANGSGGPSLPQLIARGTDTVPYELLRKPMKMDGGSPNAPGSPPDVLDPVPKPGMPLPPHAMTHPRMPADHLPGVKHMPVVTRGSPVYPQQQLTEICYDTRPPPTASQYEPPQYATGYPYQQPPQYVPRDYIRNPAPPNESGPPYQDPYPGYGPPERPYQAPHSGPPFSYAHPPHHERGRHGTYSGPPPPPQPYPSQRDGLVRMSPAPLDVPPPSAGQANSLYHQEPNTRDRYPPDGYYPPGGQPPPMRPYVRGPSYGGSQPSLDYLHRRRQELLSQLEERKVISPPPFAASPTLPHPFPSDYPSEYGEEKTIMKYREPDYVGNTGQYSPWSCETIGSYIGTKDAKPKDVMVPGTMEMMNVEAKGLRDPPLEAPRRGAEVKDDDPIIPFGPQPTVSRFGAISRTPKMGYQTTGPMQAMASTPQNPNSKHMAMAAEYTYGSHVGWGGASYPSHPTAVSSQGHFSERLPTATPDREQLKIELQQVNQQITQQTQMRSMEAASNPLLLQRETNALAGQPVQPNQGQAAAAQQQPKWPAGGASSTSVSSEQLSLELHQVEREIGKRTREMALENQAHDVQQYKLKPAENGQPEHKTQLEENSLALSEVSNGSSSLQESAVGGSMLSLTTASGNVTCNTKRVPRCCCMGLRRTYLVWPILLLFLVGAALTALLPAAEDQGGVDVLGVLRRATSQKGSPAQGHHGGSAKEEELKFTIIIQTYNRTDVLLKLLNHYQAVPHLQRIIIVWNNVGEQTPLKLWNTLGPHPVPVVFREQTSNRMRNRLQPFSEIVTDAVLMLDDDTLVSVPDISFAFSVWKQFPDQIVGYVPRKHVSTPGGVYSYGSFELQDPETAGGDTYSMVLIGAAFFHRRYLQLFQDQPQAVHALVDETQNCDDIAMNFAVSLYLRKHSKSIGSTVNKPSGVFVKPVDLRNLEKDASSGYQGMWHRPEHLLQRSYCLNRLTQIYGFMPLCFSNLMVSQFGFPSYANHKSRG</sequence>
<keyword evidence="2" id="KW-1185">Reference proteome</keyword>
<reference evidence="1" key="1">
    <citation type="submission" date="2022-04" db="EMBL/GenBank/DDBJ databases">
        <title>Jade perch genome.</title>
        <authorList>
            <person name="Chao B."/>
        </authorList>
    </citation>
    <scope>NUCLEOTIDE SEQUENCE</scope>
    <source>
        <strain evidence="1">CB-2022</strain>
    </source>
</reference>
<feature type="non-terminal residue" evidence="1">
    <location>
        <position position="1"/>
    </location>
</feature>
<name>A0ACB8X4R5_9TELE</name>